<dbReference type="AlphaFoldDB" id="A0A2H3BB91"/>
<name>A0A2H3BB91_9AGAR</name>
<evidence type="ECO:0000313" key="2">
    <source>
        <dbReference type="Proteomes" id="UP000218334"/>
    </source>
</evidence>
<sequence length="68" mass="7646">GKIHIAQDSWSAPQKLLLLGLVAVWVQDGKMQVLTMDMIHLHESHTGVNLTSVFYKSLQDFSIVDKLL</sequence>
<protein>
    <submittedName>
        <fullName evidence="1">Uncharacterized protein</fullName>
    </submittedName>
</protein>
<feature type="non-terminal residue" evidence="1">
    <location>
        <position position="68"/>
    </location>
</feature>
<dbReference type="EMBL" id="KZ293489">
    <property type="protein sequence ID" value="PBK60316.1"/>
    <property type="molecule type" value="Genomic_DNA"/>
</dbReference>
<dbReference type="Proteomes" id="UP000218334">
    <property type="component" value="Unassembled WGS sequence"/>
</dbReference>
<accession>A0A2H3BB91</accession>
<reference evidence="2" key="1">
    <citation type="journal article" date="2017" name="Nat. Ecol. Evol.">
        <title>Genome expansion and lineage-specific genetic innovations in the forest pathogenic fungi Armillaria.</title>
        <authorList>
            <person name="Sipos G."/>
            <person name="Prasanna A.N."/>
            <person name="Walter M.C."/>
            <person name="O'Connor E."/>
            <person name="Balint B."/>
            <person name="Krizsan K."/>
            <person name="Kiss B."/>
            <person name="Hess J."/>
            <person name="Varga T."/>
            <person name="Slot J."/>
            <person name="Riley R."/>
            <person name="Boka B."/>
            <person name="Rigling D."/>
            <person name="Barry K."/>
            <person name="Lee J."/>
            <person name="Mihaltcheva S."/>
            <person name="LaButti K."/>
            <person name="Lipzen A."/>
            <person name="Waldron R."/>
            <person name="Moloney N.M."/>
            <person name="Sperisen C."/>
            <person name="Kredics L."/>
            <person name="Vagvoelgyi C."/>
            <person name="Patrignani A."/>
            <person name="Fitzpatrick D."/>
            <person name="Nagy I."/>
            <person name="Doyle S."/>
            <person name="Anderson J.B."/>
            <person name="Grigoriev I.V."/>
            <person name="Gueldener U."/>
            <person name="Muensterkoetter M."/>
            <person name="Nagy L.G."/>
        </authorList>
    </citation>
    <scope>NUCLEOTIDE SEQUENCE [LARGE SCALE GENOMIC DNA]</scope>
    <source>
        <strain evidence="2">28-4</strain>
    </source>
</reference>
<proteinExistence type="predicted"/>
<evidence type="ECO:0000313" key="1">
    <source>
        <dbReference type="EMBL" id="PBK60316.1"/>
    </source>
</evidence>
<gene>
    <name evidence="1" type="ORF">ARMSODRAFT_843607</name>
</gene>
<keyword evidence="2" id="KW-1185">Reference proteome</keyword>
<organism evidence="1 2">
    <name type="scientific">Armillaria solidipes</name>
    <dbReference type="NCBI Taxonomy" id="1076256"/>
    <lineage>
        <taxon>Eukaryota</taxon>
        <taxon>Fungi</taxon>
        <taxon>Dikarya</taxon>
        <taxon>Basidiomycota</taxon>
        <taxon>Agaricomycotina</taxon>
        <taxon>Agaricomycetes</taxon>
        <taxon>Agaricomycetidae</taxon>
        <taxon>Agaricales</taxon>
        <taxon>Marasmiineae</taxon>
        <taxon>Physalacriaceae</taxon>
        <taxon>Armillaria</taxon>
    </lineage>
</organism>
<feature type="non-terminal residue" evidence="1">
    <location>
        <position position="1"/>
    </location>
</feature>